<dbReference type="SUPFAM" id="SSF48452">
    <property type="entry name" value="TPR-like"/>
    <property type="match status" value="1"/>
</dbReference>
<dbReference type="Gene3D" id="1.10.510.10">
    <property type="entry name" value="Transferase(Phosphotransferase) domain 1"/>
    <property type="match status" value="1"/>
</dbReference>
<dbReference type="RefSeq" id="WP_017747852.1">
    <property type="nucleotide sequence ID" value="NZ_KQ976354.1"/>
</dbReference>
<evidence type="ECO:0000313" key="7">
    <source>
        <dbReference type="Proteomes" id="UP000076925"/>
    </source>
</evidence>
<dbReference type="OrthoDB" id="568198at2"/>
<dbReference type="PANTHER" id="PTHR44943">
    <property type="entry name" value="CELLULOSE SYNTHASE OPERON PROTEIN C"/>
    <property type="match status" value="1"/>
</dbReference>
<dbReference type="SMART" id="SM00028">
    <property type="entry name" value="TPR"/>
    <property type="match status" value="10"/>
</dbReference>
<feature type="repeat" description="TPR" evidence="3">
    <location>
        <begin position="373"/>
        <end position="406"/>
    </location>
</feature>
<dbReference type="InterPro" id="IPR000719">
    <property type="entry name" value="Prot_kinase_dom"/>
</dbReference>
<evidence type="ECO:0000256" key="2">
    <source>
        <dbReference type="ARBA" id="ARBA00022803"/>
    </source>
</evidence>
<keyword evidence="4" id="KW-0472">Membrane</keyword>
<evidence type="ECO:0000259" key="5">
    <source>
        <dbReference type="PROSITE" id="PS50011"/>
    </source>
</evidence>
<feature type="domain" description="Protein kinase" evidence="5">
    <location>
        <begin position="13"/>
        <end position="269"/>
    </location>
</feature>
<name>A0A139WT34_9CYAN</name>
<feature type="transmembrane region" description="Helical" evidence="4">
    <location>
        <begin position="312"/>
        <end position="337"/>
    </location>
</feature>
<sequence>MTKQTEGLIVGRYQIVKEIARGGFGVTYLAQDTLSSNSPCVIKKLNPQSADIETAKILFQREAHVLNHLQRTQQIPKFLNYFEEGDNYYLVQEYIQGKSLDKLLDRRWPNQKVIHFLQEILFILKSLHQINIIHRDIKPSNVIRRDEDQQFILIDFGSVKQLDPKYSYSKAGQPLPTHTMIGTPGYAPTEQMDGRPSFNSDIYGLGITAIHLLTGIHPRDLKRDEQDNVIFPKGIDTNNKLCEILTKMVYFSTERRYQTVDEVIEHINEITIQPNGALRNWTGNLAVTRIEPQFSISRHERTLAPLQRSYKYSYIIIGVLALSFTIIGIEFFIYPFIRPAYYLYRGESLIKSRKPEAASEEFQNFIDLKPTAGDGWRGKGDALMILGRYSSALAFYQKALSLEPDNLKILNNTGRALYKLGQSKEALETYEKVLQLNPNADDLAEAWSGKGIAHIGLRQYQEASKAFEELKQLRPDKPNVWYETGLAVEQLQGPQAARMYYRDALDAYEDFLKKNGKDPISLTVKGDTLQKLNRYEEALNSYREALKIDENFYEALLGKGNTLLTLQKPQDAFWALDRASKIRPQQNPQVWFTRGLLLTREFGKHEEAIKSFDQAIKLDNQYYDAWQGKGLALSDLKRYEAALAALNKAKDLAPNNALIWANIWSVLQELGKTQEAEQAYQKAIELGFPAEELEKSRKTP</sequence>
<dbReference type="InterPro" id="IPR011009">
    <property type="entry name" value="Kinase-like_dom_sf"/>
</dbReference>
<dbReference type="PROSITE" id="PS50005">
    <property type="entry name" value="TPR"/>
    <property type="match status" value="5"/>
</dbReference>
<dbReference type="Pfam" id="PF13181">
    <property type="entry name" value="TPR_8"/>
    <property type="match status" value="1"/>
</dbReference>
<dbReference type="Pfam" id="PF13432">
    <property type="entry name" value="TPR_16"/>
    <property type="match status" value="2"/>
</dbReference>
<evidence type="ECO:0000256" key="1">
    <source>
        <dbReference type="ARBA" id="ARBA00022737"/>
    </source>
</evidence>
<dbReference type="GO" id="GO:0005524">
    <property type="term" value="F:ATP binding"/>
    <property type="evidence" value="ECO:0007669"/>
    <property type="project" value="InterPro"/>
</dbReference>
<keyword evidence="4" id="KW-1133">Transmembrane helix</keyword>
<dbReference type="AlphaFoldDB" id="A0A139WT34"/>
<dbReference type="SMART" id="SM00220">
    <property type="entry name" value="S_TKc"/>
    <property type="match status" value="1"/>
</dbReference>
<organism evidence="6 7">
    <name type="scientific">Scytonema hofmannii PCC 7110</name>
    <dbReference type="NCBI Taxonomy" id="128403"/>
    <lineage>
        <taxon>Bacteria</taxon>
        <taxon>Bacillati</taxon>
        <taxon>Cyanobacteriota</taxon>
        <taxon>Cyanophyceae</taxon>
        <taxon>Nostocales</taxon>
        <taxon>Scytonemataceae</taxon>
        <taxon>Scytonema</taxon>
    </lineage>
</organism>
<keyword evidence="1" id="KW-0677">Repeat</keyword>
<dbReference type="EMBL" id="ANNX02000051">
    <property type="protein sequence ID" value="KYC35573.1"/>
    <property type="molecule type" value="Genomic_DNA"/>
</dbReference>
<evidence type="ECO:0000313" key="6">
    <source>
        <dbReference type="EMBL" id="KYC35573.1"/>
    </source>
</evidence>
<feature type="repeat" description="TPR" evidence="3">
    <location>
        <begin position="519"/>
        <end position="552"/>
    </location>
</feature>
<dbReference type="GO" id="GO:0004674">
    <property type="term" value="F:protein serine/threonine kinase activity"/>
    <property type="evidence" value="ECO:0007669"/>
    <property type="project" value="UniProtKB-KW"/>
</dbReference>
<feature type="repeat" description="TPR" evidence="3">
    <location>
        <begin position="407"/>
        <end position="440"/>
    </location>
</feature>
<proteinExistence type="predicted"/>
<evidence type="ECO:0000256" key="3">
    <source>
        <dbReference type="PROSITE-ProRule" id="PRU00339"/>
    </source>
</evidence>
<dbReference type="InterPro" id="IPR051685">
    <property type="entry name" value="Ycf3/AcsC/BcsC/TPR_MFPF"/>
</dbReference>
<dbReference type="PANTHER" id="PTHR44943:SF8">
    <property type="entry name" value="TPR REPEAT-CONTAINING PROTEIN MJ0263"/>
    <property type="match status" value="1"/>
</dbReference>
<dbReference type="STRING" id="128403.WA1_07045"/>
<keyword evidence="2 3" id="KW-0802">TPR repeat</keyword>
<dbReference type="PROSITE" id="PS50011">
    <property type="entry name" value="PROTEIN_KINASE_DOM"/>
    <property type="match status" value="1"/>
</dbReference>
<dbReference type="Gene3D" id="1.25.40.10">
    <property type="entry name" value="Tetratricopeptide repeat domain"/>
    <property type="match status" value="4"/>
</dbReference>
<evidence type="ECO:0000256" key="4">
    <source>
        <dbReference type="SAM" id="Phobius"/>
    </source>
</evidence>
<dbReference type="SUPFAM" id="SSF56112">
    <property type="entry name" value="Protein kinase-like (PK-like)"/>
    <property type="match status" value="1"/>
</dbReference>
<dbReference type="InterPro" id="IPR019734">
    <property type="entry name" value="TPR_rpt"/>
</dbReference>
<accession>A0A139WT34</accession>
<dbReference type="Proteomes" id="UP000076925">
    <property type="component" value="Unassembled WGS sequence"/>
</dbReference>
<dbReference type="InterPro" id="IPR011990">
    <property type="entry name" value="TPR-like_helical_dom_sf"/>
</dbReference>
<keyword evidence="6" id="KW-0723">Serine/threonine-protein kinase</keyword>
<keyword evidence="7" id="KW-1185">Reference proteome</keyword>
<feature type="repeat" description="TPR" evidence="3">
    <location>
        <begin position="623"/>
        <end position="656"/>
    </location>
</feature>
<dbReference type="Pfam" id="PF00069">
    <property type="entry name" value="Pkinase"/>
    <property type="match status" value="1"/>
</dbReference>
<keyword evidence="4" id="KW-0812">Transmembrane</keyword>
<keyword evidence="6" id="KW-0808">Transferase</keyword>
<dbReference type="Pfam" id="PF13414">
    <property type="entry name" value="TPR_11"/>
    <property type="match status" value="2"/>
</dbReference>
<reference evidence="6 7" key="1">
    <citation type="journal article" date="2013" name="Genome Biol. Evol.">
        <title>Genomes of Stigonematalean cyanobacteria (subsection V) and the evolution of oxygenic photosynthesis from prokaryotes to plastids.</title>
        <authorList>
            <person name="Dagan T."/>
            <person name="Roettger M."/>
            <person name="Stucken K."/>
            <person name="Landan G."/>
            <person name="Koch R."/>
            <person name="Major P."/>
            <person name="Gould S.B."/>
            <person name="Goremykin V.V."/>
            <person name="Rippka R."/>
            <person name="Tandeau de Marsac N."/>
            <person name="Gugger M."/>
            <person name="Lockhart P.J."/>
            <person name="Allen J.F."/>
            <person name="Brune I."/>
            <person name="Maus I."/>
            <person name="Puhler A."/>
            <person name="Martin W.F."/>
        </authorList>
    </citation>
    <scope>NUCLEOTIDE SEQUENCE [LARGE SCALE GENOMIC DNA]</scope>
    <source>
        <strain evidence="6 7">PCC 7110</strain>
    </source>
</reference>
<dbReference type="PROSITE" id="PS50293">
    <property type="entry name" value="TPR_REGION"/>
    <property type="match status" value="1"/>
</dbReference>
<dbReference type="CDD" id="cd14014">
    <property type="entry name" value="STKc_PknB_like"/>
    <property type="match status" value="1"/>
</dbReference>
<gene>
    <name evidence="6" type="ORF">WA1_07045</name>
</gene>
<feature type="repeat" description="TPR" evidence="3">
    <location>
        <begin position="444"/>
        <end position="477"/>
    </location>
</feature>
<protein>
    <submittedName>
        <fullName evidence="6">Serine/threonine protein kinase</fullName>
    </submittedName>
</protein>
<keyword evidence="6" id="KW-0418">Kinase</keyword>
<comment type="caution">
    <text evidence="6">The sequence shown here is derived from an EMBL/GenBank/DDBJ whole genome shotgun (WGS) entry which is preliminary data.</text>
</comment>